<dbReference type="Pfam" id="PF00903">
    <property type="entry name" value="Glyoxalase"/>
    <property type="match status" value="1"/>
</dbReference>
<dbReference type="PANTHER" id="PTHR34109:SF1">
    <property type="entry name" value="VOC DOMAIN-CONTAINING PROTEIN"/>
    <property type="match status" value="1"/>
</dbReference>
<dbReference type="eggNOG" id="COG2764">
    <property type="taxonomic scope" value="Bacteria"/>
</dbReference>
<dbReference type="GeneID" id="93454555"/>
<keyword evidence="2" id="KW-0223">Dioxygenase</keyword>
<dbReference type="HOGENOM" id="CLU_046006_11_1_5"/>
<dbReference type="GO" id="GO:0051213">
    <property type="term" value="F:dioxygenase activity"/>
    <property type="evidence" value="ECO:0007669"/>
    <property type="project" value="UniProtKB-KW"/>
</dbReference>
<reference evidence="3" key="1">
    <citation type="submission" date="2006-12" db="EMBL/GenBank/DDBJ databases">
        <title>Complete sequence of plasmid 1 of Paracoccus denitrificans PD1222.</title>
        <authorList>
            <person name="Copeland A."/>
            <person name="Lucas S."/>
            <person name="Lapidus A."/>
            <person name="Barry K."/>
            <person name="Detter J.C."/>
            <person name="Glavina del Rio T."/>
            <person name="Hammon N."/>
            <person name="Israni S."/>
            <person name="Dalin E."/>
            <person name="Tice H."/>
            <person name="Pitluck S."/>
            <person name="Munk A.C."/>
            <person name="Brettin T."/>
            <person name="Bruce D."/>
            <person name="Han C."/>
            <person name="Tapia R."/>
            <person name="Gilna P."/>
            <person name="Schmutz J."/>
            <person name="Larimer F."/>
            <person name="Land M."/>
            <person name="Hauser L."/>
            <person name="Kyrpides N."/>
            <person name="Lykidis A."/>
            <person name="Spiro S."/>
            <person name="Richardson D.J."/>
            <person name="Moir J.W.B."/>
            <person name="Ferguson S.J."/>
            <person name="van Spanning R.J.M."/>
            <person name="Richardson P."/>
        </authorList>
    </citation>
    <scope>NUCLEOTIDE SEQUENCE [LARGE SCALE GENOMIC DNA]</scope>
    <source>
        <strain evidence="3">Pd 1222</strain>
        <plasmid evidence="3">pPD1222</plasmid>
    </source>
</reference>
<name>A1BAP0_PARDP</name>
<evidence type="ECO:0000313" key="3">
    <source>
        <dbReference type="Proteomes" id="UP000000361"/>
    </source>
</evidence>
<dbReference type="Gene3D" id="3.30.720.120">
    <property type="match status" value="1"/>
</dbReference>
<dbReference type="AlphaFoldDB" id="A1BAP0"/>
<dbReference type="InterPro" id="IPR037523">
    <property type="entry name" value="VOC_core"/>
</dbReference>
<dbReference type="RefSeq" id="WP_011750745.1">
    <property type="nucleotide sequence ID" value="NC_008688.1"/>
</dbReference>
<dbReference type="Proteomes" id="UP000000361">
    <property type="component" value="Chromosome 1"/>
</dbReference>
<proteinExistence type="predicted"/>
<evidence type="ECO:0000259" key="1">
    <source>
        <dbReference type="PROSITE" id="PS51819"/>
    </source>
</evidence>
<dbReference type="InterPro" id="IPR029068">
    <property type="entry name" value="Glyas_Bleomycin-R_OHBP_Dase"/>
</dbReference>
<evidence type="ECO:0000313" key="2">
    <source>
        <dbReference type="EMBL" id="ABL72584.1"/>
    </source>
</evidence>
<gene>
    <name evidence="2" type="ordered locus">Pden_4520</name>
</gene>
<sequence>MMPEAPRIYPTFRFRNAAMMIEWLERAFGFTTHAKYMEGDKVAHAELAFGSSMIMCGGDRDDAYGEMVGRPSGQGGRSLYIAVDDVDAMFARAQAAGAVIEEGLTDRDYGSREFICRDPEGNLWCFGTWWPKVDEKA</sequence>
<keyword evidence="2" id="KW-0614">Plasmid</keyword>
<keyword evidence="3" id="KW-1185">Reference proteome</keyword>
<dbReference type="SUPFAM" id="SSF54593">
    <property type="entry name" value="Glyoxalase/Bleomycin resistance protein/Dihydroxybiphenyl dioxygenase"/>
    <property type="match status" value="1"/>
</dbReference>
<dbReference type="InterPro" id="IPR004360">
    <property type="entry name" value="Glyas_Fos-R_dOase_dom"/>
</dbReference>
<accession>A1BAP0</accession>
<feature type="domain" description="VOC" evidence="1">
    <location>
        <begin position="6"/>
        <end position="129"/>
    </location>
</feature>
<dbReference type="Gene3D" id="3.30.720.110">
    <property type="match status" value="1"/>
</dbReference>
<organism evidence="2 3">
    <name type="scientific">Paracoccus denitrificans (strain Pd 1222)</name>
    <dbReference type="NCBI Taxonomy" id="318586"/>
    <lineage>
        <taxon>Bacteria</taxon>
        <taxon>Pseudomonadati</taxon>
        <taxon>Pseudomonadota</taxon>
        <taxon>Alphaproteobacteria</taxon>
        <taxon>Rhodobacterales</taxon>
        <taxon>Paracoccaceae</taxon>
        <taxon>Paracoccus</taxon>
    </lineage>
</organism>
<protein>
    <submittedName>
        <fullName evidence="2">Glyoxalase/bleomycin resistance protein/dioxygenase</fullName>
    </submittedName>
</protein>
<dbReference type="PANTHER" id="PTHR34109">
    <property type="entry name" value="BNAUNNG04460D PROTEIN-RELATED"/>
    <property type="match status" value="1"/>
</dbReference>
<geneLocation type="plasmid" evidence="3">
    <name>pPD1222</name>
</geneLocation>
<dbReference type="PROSITE" id="PS51819">
    <property type="entry name" value="VOC"/>
    <property type="match status" value="1"/>
</dbReference>
<dbReference type="EMBL" id="CP000491">
    <property type="protein sequence ID" value="ABL72584.1"/>
    <property type="molecule type" value="Genomic_DNA"/>
</dbReference>
<dbReference type="KEGG" id="pde:Pden_4520"/>
<dbReference type="EnsemblBacteria" id="ABL72584">
    <property type="protein sequence ID" value="ABL72584"/>
    <property type="gene ID" value="Pden_4520"/>
</dbReference>
<keyword evidence="2" id="KW-0560">Oxidoreductase</keyword>